<gene>
    <name evidence="2" type="ORF">HGA08_05960</name>
</gene>
<accession>A0A846XZP8</accession>
<reference evidence="2 3" key="1">
    <citation type="submission" date="2020-04" db="EMBL/GenBank/DDBJ databases">
        <title>MicrobeNet Type strains.</title>
        <authorList>
            <person name="Nicholson A.C."/>
        </authorList>
    </citation>
    <scope>NUCLEOTIDE SEQUENCE [LARGE SCALE GENOMIC DNA]</scope>
    <source>
        <strain evidence="2 3">JCM 12354</strain>
    </source>
</reference>
<evidence type="ECO:0000313" key="2">
    <source>
        <dbReference type="EMBL" id="NKY49759.1"/>
    </source>
</evidence>
<dbReference type="Pfam" id="PF19694">
    <property type="entry name" value="DUF6194"/>
    <property type="match status" value="1"/>
</dbReference>
<sequence length="157" mass="17229">MQMDELVEFVENLGGILTLHPQPGDGTPEIAWGDYFFYYAPDGVLPRTQPFATIVTKDYPGDETSQLNRPNIFRINVAAGKDLFEHHTGHAPRDHPAPPTDTSTPDVIFAHPVYTSQAWLAVVSPGPATDPAVRDLLRGAHSTARARHEKRDPHAGS</sequence>
<evidence type="ECO:0000313" key="3">
    <source>
        <dbReference type="Proteomes" id="UP000565711"/>
    </source>
</evidence>
<name>A0A846XZP8_9NOCA</name>
<feature type="domain" description="DUF6194" evidence="1">
    <location>
        <begin position="1"/>
        <end position="152"/>
    </location>
</feature>
<comment type="caution">
    <text evidence="2">The sequence shown here is derived from an EMBL/GenBank/DDBJ whole genome shotgun (WGS) entry which is preliminary data.</text>
</comment>
<dbReference type="RefSeq" id="WP_067867475.1">
    <property type="nucleotide sequence ID" value="NZ_JAAXOP010000002.1"/>
</dbReference>
<dbReference type="Proteomes" id="UP000565711">
    <property type="component" value="Unassembled WGS sequence"/>
</dbReference>
<dbReference type="AlphaFoldDB" id="A0A846XZP8"/>
<dbReference type="EMBL" id="JAAXOP010000002">
    <property type="protein sequence ID" value="NKY49759.1"/>
    <property type="molecule type" value="Genomic_DNA"/>
</dbReference>
<organism evidence="2 3">
    <name type="scientific">Nocardia vermiculata</name>
    <dbReference type="NCBI Taxonomy" id="257274"/>
    <lineage>
        <taxon>Bacteria</taxon>
        <taxon>Bacillati</taxon>
        <taxon>Actinomycetota</taxon>
        <taxon>Actinomycetes</taxon>
        <taxon>Mycobacteriales</taxon>
        <taxon>Nocardiaceae</taxon>
        <taxon>Nocardia</taxon>
    </lineage>
</organism>
<protein>
    <recommendedName>
        <fullName evidence="1">DUF6194 domain-containing protein</fullName>
    </recommendedName>
</protein>
<keyword evidence="3" id="KW-1185">Reference proteome</keyword>
<evidence type="ECO:0000259" key="1">
    <source>
        <dbReference type="Pfam" id="PF19694"/>
    </source>
</evidence>
<dbReference type="InterPro" id="IPR045676">
    <property type="entry name" value="DUF6194"/>
</dbReference>
<proteinExistence type="predicted"/>